<evidence type="ECO:0000256" key="1">
    <source>
        <dbReference type="ARBA" id="ARBA00001974"/>
    </source>
</evidence>
<evidence type="ECO:0000256" key="4">
    <source>
        <dbReference type="ARBA" id="ARBA00023002"/>
    </source>
</evidence>
<dbReference type="NCBIfam" id="TIGR03364">
    <property type="entry name" value="HpnW_proposed"/>
    <property type="match status" value="1"/>
</dbReference>
<evidence type="ECO:0000259" key="5">
    <source>
        <dbReference type="Pfam" id="PF01266"/>
    </source>
</evidence>
<dbReference type="GO" id="GO:0005737">
    <property type="term" value="C:cytoplasm"/>
    <property type="evidence" value="ECO:0007669"/>
    <property type="project" value="TreeGrafter"/>
</dbReference>
<dbReference type="STRING" id="335973.SAMN04488693_10788"/>
<dbReference type="GO" id="GO:0016491">
    <property type="term" value="F:oxidoreductase activity"/>
    <property type="evidence" value="ECO:0007669"/>
    <property type="project" value="UniProtKB-KW"/>
</dbReference>
<evidence type="ECO:0000256" key="3">
    <source>
        <dbReference type="ARBA" id="ARBA00022630"/>
    </source>
</evidence>
<evidence type="ECO:0000256" key="2">
    <source>
        <dbReference type="ARBA" id="ARBA00009410"/>
    </source>
</evidence>
<sequence>MNLESFPDRPADVVIVGAGILGLAHAALAADRGLSVTVIERDERAVGASIRNFGHCCVTAQSGELYGLAQAARRHWLDYAQRAGFWAAESGALVVARSGIELQVLKELASAREAGQVTLLDAHQVTSRLRSTHGTPDPDIQGGALLRDDLRVDPRTTVAALAAWLQQQGVRFLWKTSALSFDDGVVHTSRGPVYGGRTIVCVGHDVDYLFPAAAAEHVIRRCTLQMSRAARPAGLDLEPAVLTATSMLRYDAFTDMPSSDALRASVDQDLLDIGANVMFTQRPDGTLILGDSHAYQHTAAPFLAERTTHTLNVEISGILGTPLEVVERWQGIYASSPNGALFVKEVAPGVTAVSVTSGVGMTVSFGLAERTLDTLFPAG</sequence>
<organism evidence="6 7">
    <name type="scientific">Arthrobacter subterraneus</name>
    <dbReference type="NCBI Taxonomy" id="335973"/>
    <lineage>
        <taxon>Bacteria</taxon>
        <taxon>Bacillati</taxon>
        <taxon>Actinomycetota</taxon>
        <taxon>Actinomycetes</taxon>
        <taxon>Micrococcales</taxon>
        <taxon>Micrococcaceae</taxon>
        <taxon>Arthrobacter</taxon>
    </lineage>
</organism>
<dbReference type="EMBL" id="FNDT01000007">
    <property type="protein sequence ID" value="SDI20471.1"/>
    <property type="molecule type" value="Genomic_DNA"/>
</dbReference>
<dbReference type="Gene3D" id="3.30.9.10">
    <property type="entry name" value="D-Amino Acid Oxidase, subunit A, domain 2"/>
    <property type="match status" value="1"/>
</dbReference>
<dbReference type="Gene3D" id="3.50.50.60">
    <property type="entry name" value="FAD/NAD(P)-binding domain"/>
    <property type="match status" value="1"/>
</dbReference>
<dbReference type="InterPro" id="IPR036188">
    <property type="entry name" value="FAD/NAD-bd_sf"/>
</dbReference>
<keyword evidence="3" id="KW-0285">Flavoprotein</keyword>
<feature type="domain" description="FAD dependent oxidoreductase" evidence="5">
    <location>
        <begin position="12"/>
        <end position="371"/>
    </location>
</feature>
<dbReference type="InterPro" id="IPR017741">
    <property type="entry name" value="FAD-dependent_OxRdtase_HpnW"/>
</dbReference>
<dbReference type="PANTHER" id="PTHR13847">
    <property type="entry name" value="SARCOSINE DEHYDROGENASE-RELATED"/>
    <property type="match status" value="1"/>
</dbReference>
<dbReference type="Proteomes" id="UP000199258">
    <property type="component" value="Unassembled WGS sequence"/>
</dbReference>
<dbReference type="SUPFAM" id="SSF51905">
    <property type="entry name" value="FAD/NAD(P)-binding domain"/>
    <property type="match status" value="1"/>
</dbReference>
<protein>
    <submittedName>
        <fullName evidence="6">FAD dependent oxidoreductase TIGR03364</fullName>
    </submittedName>
</protein>
<accession>A0A1G8INU7</accession>
<dbReference type="InterPro" id="IPR006076">
    <property type="entry name" value="FAD-dep_OxRdtase"/>
</dbReference>
<proteinExistence type="inferred from homology"/>
<comment type="similarity">
    <text evidence="2">Belongs to the DadA oxidoreductase family.</text>
</comment>
<evidence type="ECO:0000313" key="6">
    <source>
        <dbReference type="EMBL" id="SDI20471.1"/>
    </source>
</evidence>
<dbReference type="RefSeq" id="WP_245702782.1">
    <property type="nucleotide sequence ID" value="NZ_FNDT01000007.1"/>
</dbReference>
<comment type="cofactor">
    <cofactor evidence="1">
        <name>FAD</name>
        <dbReference type="ChEBI" id="CHEBI:57692"/>
    </cofactor>
</comment>
<keyword evidence="4" id="KW-0560">Oxidoreductase</keyword>
<dbReference type="AlphaFoldDB" id="A0A1G8INU7"/>
<gene>
    <name evidence="6" type="ORF">SAMN04488693_10788</name>
</gene>
<keyword evidence="7" id="KW-1185">Reference proteome</keyword>
<dbReference type="PANTHER" id="PTHR13847:SF286">
    <property type="entry name" value="D-AMINO ACID DEHYDROGENASE"/>
    <property type="match status" value="1"/>
</dbReference>
<name>A0A1G8INU7_9MICC</name>
<dbReference type="Pfam" id="PF01266">
    <property type="entry name" value="DAO"/>
    <property type="match status" value="1"/>
</dbReference>
<evidence type="ECO:0000313" key="7">
    <source>
        <dbReference type="Proteomes" id="UP000199258"/>
    </source>
</evidence>
<reference evidence="6 7" key="1">
    <citation type="submission" date="2016-10" db="EMBL/GenBank/DDBJ databases">
        <authorList>
            <person name="de Groot N.N."/>
        </authorList>
    </citation>
    <scope>NUCLEOTIDE SEQUENCE [LARGE SCALE GENOMIC DNA]</scope>
    <source>
        <strain evidence="6 7">NP_1H</strain>
    </source>
</reference>